<evidence type="ECO:0000256" key="5">
    <source>
        <dbReference type="SAM" id="MobiDB-lite"/>
    </source>
</evidence>
<evidence type="ECO:0000256" key="4">
    <source>
        <dbReference type="ARBA" id="ARBA00022825"/>
    </source>
</evidence>
<dbReference type="Gene3D" id="3.30.750.44">
    <property type="match status" value="1"/>
</dbReference>
<gene>
    <name evidence="8" type="ORF">BWQ96_00032</name>
</gene>
<evidence type="ECO:0000313" key="8">
    <source>
        <dbReference type="EMBL" id="PXF49872.1"/>
    </source>
</evidence>
<evidence type="ECO:0000259" key="7">
    <source>
        <dbReference type="PROSITE" id="PS50106"/>
    </source>
</evidence>
<dbReference type="InterPro" id="IPR036034">
    <property type="entry name" value="PDZ_sf"/>
</dbReference>
<evidence type="ECO:0000256" key="2">
    <source>
        <dbReference type="ARBA" id="ARBA00022670"/>
    </source>
</evidence>
<dbReference type="CDD" id="cd06782">
    <property type="entry name" value="cpPDZ_CPP-like"/>
    <property type="match status" value="1"/>
</dbReference>
<dbReference type="PANTHER" id="PTHR32060:SF22">
    <property type="entry name" value="CARBOXYL-TERMINAL-PROCESSING PEPTIDASE 3, CHLOROPLASTIC"/>
    <property type="match status" value="1"/>
</dbReference>
<sequence>MNQVSHSAVAFAYCLPLTSHRLHFECSLRSRSRFLRSTLIPQRVVTISWSSRTRRPFILQASASPQDSQSKETDILTTSEPTTPSKNNDQNVGNTELDHDGKTSLRQGDEAQGDSDVEAKKNVLAGMISWALSSLKRLFAPGGFVWGVATGISLSLLVLVFQWSTISGDSLLREKVTLFDFILQDINTSYVEKVDINRLFETGVNSMLGTLDPYTQFENNTQAAEMSLKTNGRYAGVGLGIGVDDKVGMSAKEKKIVVVSAFEGYAFDAGVRPGDVIETVAGQPIEGLSLEKVTEMLRGEPGTVVNLSVRREGVVEPLSFSLSRRSVRIKDVPAFAFVGDPNDRIGYIRLQSFAKDAALEVRLAIQALIDSTAKSGQQLNGLVLDLRGNPGGLLNAAIEVAELFVPRDSVIVSTKGRGLGPNPTYVSSKDPVVPSDLPLAVLVNGQTASASEIVAGAIQDLDHGVIVGSRTFGKGLVQNVQELPFNTALKYTVGKYYTPSGRCIQSVNYEQANGEGPFEVKKIEENERKEFTTIGGRKVRDGGGIEPDVEVLRRPSFLEQALFRQNMYFRFASRFGAQMKSEQLPNDFVLGDGVYKDFVKFVTSSEFKYESRFDDAFEQLNNMFDELGYNDARSKVLDLKDATEAEMKTDFMRHEKAIRSQLESAIRYRFQPDSQRIIAELKNDDQLSEAVQILKNRDDYQNLLSISEENSKPDERTSRSTSLVT</sequence>
<dbReference type="GO" id="GO:0004175">
    <property type="term" value="F:endopeptidase activity"/>
    <property type="evidence" value="ECO:0007669"/>
    <property type="project" value="TreeGrafter"/>
</dbReference>
<dbReference type="InterPro" id="IPR001478">
    <property type="entry name" value="PDZ"/>
</dbReference>
<evidence type="ECO:0000313" key="9">
    <source>
        <dbReference type="Proteomes" id="UP000247409"/>
    </source>
</evidence>
<dbReference type="OrthoDB" id="43580at2759"/>
<dbReference type="STRING" id="448386.A0A2V3J6V7"/>
<keyword evidence="6" id="KW-1133">Transmembrane helix</keyword>
<dbReference type="NCBIfam" id="TIGR00225">
    <property type="entry name" value="prc"/>
    <property type="match status" value="1"/>
</dbReference>
<dbReference type="Pfam" id="PF03572">
    <property type="entry name" value="Peptidase_S41"/>
    <property type="match status" value="1"/>
</dbReference>
<dbReference type="SUPFAM" id="SSF52096">
    <property type="entry name" value="ClpP/crotonase"/>
    <property type="match status" value="1"/>
</dbReference>
<evidence type="ECO:0000256" key="6">
    <source>
        <dbReference type="SAM" id="Phobius"/>
    </source>
</evidence>
<comment type="similarity">
    <text evidence="1">Belongs to the peptidase S41A family.</text>
</comment>
<keyword evidence="2 8" id="KW-0645">Protease</keyword>
<dbReference type="PROSITE" id="PS50106">
    <property type="entry name" value="PDZ"/>
    <property type="match status" value="1"/>
</dbReference>
<protein>
    <submittedName>
        <fullName evidence="8">Carboxy-terminal-processing protease</fullName>
    </submittedName>
</protein>
<dbReference type="InterPro" id="IPR041489">
    <property type="entry name" value="PDZ_6"/>
</dbReference>
<evidence type="ECO:0000256" key="3">
    <source>
        <dbReference type="ARBA" id="ARBA00022801"/>
    </source>
</evidence>
<dbReference type="InterPro" id="IPR004447">
    <property type="entry name" value="Peptidase_S41A"/>
</dbReference>
<dbReference type="PANTHER" id="PTHR32060">
    <property type="entry name" value="TAIL-SPECIFIC PROTEASE"/>
    <property type="match status" value="1"/>
</dbReference>
<keyword evidence="6" id="KW-0812">Transmembrane</keyword>
<keyword evidence="3" id="KW-0378">Hydrolase</keyword>
<dbReference type="AlphaFoldDB" id="A0A2V3J6V7"/>
<dbReference type="SMART" id="SM00245">
    <property type="entry name" value="TSPc"/>
    <property type="match status" value="1"/>
</dbReference>
<dbReference type="CDD" id="cd07560">
    <property type="entry name" value="Peptidase_S41_CPP"/>
    <property type="match status" value="1"/>
</dbReference>
<dbReference type="GO" id="GO:0006508">
    <property type="term" value="P:proteolysis"/>
    <property type="evidence" value="ECO:0007669"/>
    <property type="project" value="UniProtKB-KW"/>
</dbReference>
<reference evidence="8 9" key="1">
    <citation type="journal article" date="2018" name="Mol. Biol. Evol.">
        <title>Analysis of the draft genome of the red seaweed Gracilariopsis chorda provides insights into genome size evolution in Rhodophyta.</title>
        <authorList>
            <person name="Lee J."/>
            <person name="Yang E.C."/>
            <person name="Graf L."/>
            <person name="Yang J.H."/>
            <person name="Qiu H."/>
            <person name="Zel Zion U."/>
            <person name="Chan C.X."/>
            <person name="Stephens T.G."/>
            <person name="Weber A.P.M."/>
            <person name="Boo G.H."/>
            <person name="Boo S.M."/>
            <person name="Kim K.M."/>
            <person name="Shin Y."/>
            <person name="Jung M."/>
            <person name="Lee S.J."/>
            <person name="Yim H.S."/>
            <person name="Lee J.H."/>
            <person name="Bhattacharya D."/>
            <person name="Yoon H.S."/>
        </authorList>
    </citation>
    <scope>NUCLEOTIDE SEQUENCE [LARGE SCALE GENOMIC DNA]</scope>
    <source>
        <strain evidence="8 9">SKKU-2015</strain>
        <tissue evidence="8">Whole body</tissue>
    </source>
</reference>
<feature type="compositionally biased region" description="Basic and acidic residues" evidence="5">
    <location>
        <begin position="96"/>
        <end position="109"/>
    </location>
</feature>
<organism evidence="8 9">
    <name type="scientific">Gracilariopsis chorda</name>
    <dbReference type="NCBI Taxonomy" id="448386"/>
    <lineage>
        <taxon>Eukaryota</taxon>
        <taxon>Rhodophyta</taxon>
        <taxon>Florideophyceae</taxon>
        <taxon>Rhodymeniophycidae</taxon>
        <taxon>Gracilariales</taxon>
        <taxon>Gracilariaceae</taxon>
        <taxon>Gracilariopsis</taxon>
    </lineage>
</organism>
<feature type="compositionally biased region" description="Polar residues" evidence="5">
    <location>
        <begin position="75"/>
        <end position="94"/>
    </location>
</feature>
<name>A0A2V3J6V7_9FLOR</name>
<evidence type="ECO:0000256" key="1">
    <source>
        <dbReference type="ARBA" id="ARBA00009179"/>
    </source>
</evidence>
<dbReference type="Pfam" id="PF17820">
    <property type="entry name" value="PDZ_6"/>
    <property type="match status" value="1"/>
</dbReference>
<dbReference type="Gene3D" id="2.30.42.10">
    <property type="match status" value="1"/>
</dbReference>
<feature type="domain" description="PDZ" evidence="7">
    <location>
        <begin position="225"/>
        <end position="312"/>
    </location>
</feature>
<keyword evidence="6" id="KW-0472">Membrane</keyword>
<accession>A0A2V3J6V7</accession>
<dbReference type="GO" id="GO:0008236">
    <property type="term" value="F:serine-type peptidase activity"/>
    <property type="evidence" value="ECO:0007669"/>
    <property type="project" value="UniProtKB-KW"/>
</dbReference>
<feature type="region of interest" description="Disordered" evidence="5">
    <location>
        <begin position="60"/>
        <end position="116"/>
    </location>
</feature>
<dbReference type="EMBL" id="NBIV01000001">
    <property type="protein sequence ID" value="PXF49872.1"/>
    <property type="molecule type" value="Genomic_DNA"/>
</dbReference>
<dbReference type="InterPro" id="IPR005151">
    <property type="entry name" value="Tail-specific_protease"/>
</dbReference>
<dbReference type="Proteomes" id="UP000247409">
    <property type="component" value="Unassembled WGS sequence"/>
</dbReference>
<proteinExistence type="inferred from homology"/>
<keyword evidence="4" id="KW-0720">Serine protease</keyword>
<dbReference type="SUPFAM" id="SSF50156">
    <property type="entry name" value="PDZ domain-like"/>
    <property type="match status" value="1"/>
</dbReference>
<dbReference type="InterPro" id="IPR029045">
    <property type="entry name" value="ClpP/crotonase-like_dom_sf"/>
</dbReference>
<feature type="transmembrane region" description="Helical" evidence="6">
    <location>
        <begin position="138"/>
        <end position="163"/>
    </location>
</feature>
<comment type="caution">
    <text evidence="8">The sequence shown here is derived from an EMBL/GenBank/DDBJ whole genome shotgun (WGS) entry which is preliminary data.</text>
</comment>
<dbReference type="SMART" id="SM00228">
    <property type="entry name" value="PDZ"/>
    <property type="match status" value="1"/>
</dbReference>
<keyword evidence="9" id="KW-1185">Reference proteome</keyword>
<dbReference type="Gene3D" id="3.90.226.10">
    <property type="entry name" value="2-enoyl-CoA Hydratase, Chain A, domain 1"/>
    <property type="match status" value="1"/>
</dbReference>